<feature type="domain" description="RNA-binding S4" evidence="5">
    <location>
        <begin position="4"/>
        <end position="71"/>
    </location>
</feature>
<dbReference type="InterPro" id="IPR036986">
    <property type="entry name" value="S4_RNA-bd_sf"/>
</dbReference>
<evidence type="ECO:0000313" key="7">
    <source>
        <dbReference type="Proteomes" id="UP000002255"/>
    </source>
</evidence>
<dbReference type="SMART" id="SM00363">
    <property type="entry name" value="S4"/>
    <property type="match status" value="1"/>
</dbReference>
<dbReference type="GO" id="GO:0032259">
    <property type="term" value="P:methylation"/>
    <property type="evidence" value="ECO:0007669"/>
    <property type="project" value="InterPro"/>
</dbReference>
<dbReference type="Pfam" id="PF01728">
    <property type="entry name" value="FtsJ"/>
    <property type="match status" value="1"/>
</dbReference>
<dbReference type="STRING" id="446471.Xcel_1340"/>
<dbReference type="KEGG" id="xce:Xcel_1340"/>
<keyword evidence="7" id="KW-1185">Reference proteome</keyword>
<dbReference type="GO" id="GO:0003723">
    <property type="term" value="F:RNA binding"/>
    <property type="evidence" value="ECO:0007669"/>
    <property type="project" value="UniProtKB-KW"/>
</dbReference>
<feature type="region of interest" description="Disordered" evidence="4">
    <location>
        <begin position="302"/>
        <end position="348"/>
    </location>
</feature>
<dbReference type="PANTHER" id="PTHR32319:SF0">
    <property type="entry name" value="BACTERIAL HEMOLYSIN-LIKE PROTEIN"/>
    <property type="match status" value="1"/>
</dbReference>
<dbReference type="InterPro" id="IPR047048">
    <property type="entry name" value="TlyA"/>
</dbReference>
<dbReference type="OrthoDB" id="9784736at2"/>
<reference evidence="7" key="1">
    <citation type="submission" date="2009-11" db="EMBL/GenBank/DDBJ databases">
        <title>The complete chromosome of Xylanimonas cellulosilytica DSM 15894.</title>
        <authorList>
            <consortium name="US DOE Joint Genome Institute (JGI-PGF)"/>
            <person name="Lucas S."/>
            <person name="Copeland A."/>
            <person name="Lapidus A."/>
            <person name="Glavina del Rio T."/>
            <person name="Dalin E."/>
            <person name="Tice H."/>
            <person name="Bruce D."/>
            <person name="Goodwin L."/>
            <person name="Pitluck S."/>
            <person name="Kyrpides N."/>
            <person name="Mavromatis K."/>
            <person name="Ivanova N."/>
            <person name="Mikhailova N."/>
            <person name="Foster B."/>
            <person name="Clum A."/>
            <person name="Brettin T."/>
            <person name="Detter J.C."/>
            <person name="Han C."/>
            <person name="Larimer F."/>
            <person name="Land M."/>
            <person name="Hauser L."/>
            <person name="Markowitz V."/>
            <person name="Cheng J.F."/>
            <person name="Hugenholtz P."/>
            <person name="Woyke T."/>
            <person name="Wu D."/>
            <person name="Gehrich-Schroeter G."/>
            <person name="Schneider S."/>
            <person name="Pukall S.R."/>
            <person name="Klenk H.P."/>
            <person name="Eisen J.A."/>
        </authorList>
    </citation>
    <scope>NUCLEOTIDE SEQUENCE [LARGE SCALE GENOMIC DNA]</scope>
    <source>
        <strain evidence="7">DSM 15894 / CECT 5975 / LMG 20990 / XIL07</strain>
    </source>
</reference>
<dbReference type="Proteomes" id="UP000002255">
    <property type="component" value="Chromosome"/>
</dbReference>
<dbReference type="InterPro" id="IPR002942">
    <property type="entry name" value="S4_RNA-bd"/>
</dbReference>
<dbReference type="GO" id="GO:0008168">
    <property type="term" value="F:methyltransferase activity"/>
    <property type="evidence" value="ECO:0007669"/>
    <property type="project" value="InterPro"/>
</dbReference>
<dbReference type="Gene3D" id="3.40.50.150">
    <property type="entry name" value="Vaccinia Virus protein VP39"/>
    <property type="match status" value="1"/>
</dbReference>
<keyword evidence="1 3" id="KW-0694">RNA-binding</keyword>
<name>D1BRB6_XYLCX</name>
<dbReference type="Pfam" id="PF01479">
    <property type="entry name" value="S4"/>
    <property type="match status" value="1"/>
</dbReference>
<dbReference type="AlphaFoldDB" id="D1BRB6"/>
<accession>D1BRB6</accession>
<dbReference type="CDD" id="cd02440">
    <property type="entry name" value="AdoMet_MTases"/>
    <property type="match status" value="1"/>
</dbReference>
<gene>
    <name evidence="6" type="ordered locus">Xcel_1340</name>
</gene>
<evidence type="ECO:0000256" key="2">
    <source>
        <dbReference type="ARBA" id="ARBA00029460"/>
    </source>
</evidence>
<sequence length="348" mass="35882">MTPARVDAELVRRGLARSRAHAAELVKAGRVSAEGRSVSKPSVVVPDDAAIDVVPDPADPGYASRAALKLAGALDALAADDAGRRLADAVESGWCLDLGASTGGFTDVLLRRGAAHVVALDVGHDQLVARLRDDPRVTVVEGYNVRDLDRADLDRSPDLVVGDLSFISLTLVLPALAAVLDPGAPALLLVKPQFEVGRERLGTGGVVRDPALHVDAVLDVIATGARTGLRAHAVVPSPLPGPSGNREYFVAFERGEATDGDEVRADALAAVRAAVAWIPEELGTSRPPALALGVGRRDVDPVGRAAAVRPDSNDHDRRPGPSTVPEPTVGEAPAATPATPSSRTGGAS</sequence>
<organism evidence="6 7">
    <name type="scientific">Xylanimonas cellulosilytica (strain DSM 15894 / JCM 12276 / CECT 5975 / KCTC 9989 / LMG 20990 / NBRC 107835 / XIL07)</name>
    <dbReference type="NCBI Taxonomy" id="446471"/>
    <lineage>
        <taxon>Bacteria</taxon>
        <taxon>Bacillati</taxon>
        <taxon>Actinomycetota</taxon>
        <taxon>Actinomycetes</taxon>
        <taxon>Micrococcales</taxon>
        <taxon>Promicromonosporaceae</taxon>
        <taxon>Xylanimonas</taxon>
    </lineage>
</organism>
<dbReference type="SUPFAM" id="SSF53335">
    <property type="entry name" value="S-adenosyl-L-methionine-dependent methyltransferases"/>
    <property type="match status" value="1"/>
</dbReference>
<comment type="similarity">
    <text evidence="2">Belongs to the TlyA family.</text>
</comment>
<dbReference type="HOGENOM" id="CLU_058015_1_0_11"/>
<protein>
    <submittedName>
        <fullName evidence="6">Hemolysin A</fullName>
    </submittedName>
</protein>
<dbReference type="SUPFAM" id="SSF55174">
    <property type="entry name" value="Alpha-L RNA-binding motif"/>
    <property type="match status" value="1"/>
</dbReference>
<feature type="compositionally biased region" description="Low complexity" evidence="4">
    <location>
        <begin position="325"/>
        <end position="348"/>
    </location>
</feature>
<dbReference type="InterPro" id="IPR029063">
    <property type="entry name" value="SAM-dependent_MTases_sf"/>
</dbReference>
<evidence type="ECO:0000313" key="6">
    <source>
        <dbReference type="EMBL" id="ACZ30371.1"/>
    </source>
</evidence>
<evidence type="ECO:0000259" key="5">
    <source>
        <dbReference type="SMART" id="SM00363"/>
    </source>
</evidence>
<evidence type="ECO:0000256" key="4">
    <source>
        <dbReference type="SAM" id="MobiDB-lite"/>
    </source>
</evidence>
<dbReference type="PANTHER" id="PTHR32319">
    <property type="entry name" value="BACTERIAL HEMOLYSIN-LIKE PROTEIN"/>
    <property type="match status" value="1"/>
</dbReference>
<dbReference type="InterPro" id="IPR002877">
    <property type="entry name" value="RNA_MeTrfase_FtsJ_dom"/>
</dbReference>
<dbReference type="Gene3D" id="3.10.290.10">
    <property type="entry name" value="RNA-binding S4 domain"/>
    <property type="match status" value="1"/>
</dbReference>
<dbReference type="CDD" id="cd00165">
    <property type="entry name" value="S4"/>
    <property type="match status" value="1"/>
</dbReference>
<evidence type="ECO:0000256" key="3">
    <source>
        <dbReference type="PROSITE-ProRule" id="PRU00182"/>
    </source>
</evidence>
<evidence type="ECO:0000256" key="1">
    <source>
        <dbReference type="ARBA" id="ARBA00022884"/>
    </source>
</evidence>
<dbReference type="EMBL" id="CP001821">
    <property type="protein sequence ID" value="ACZ30371.1"/>
    <property type="molecule type" value="Genomic_DNA"/>
</dbReference>
<proteinExistence type="inferred from homology"/>
<dbReference type="RefSeq" id="WP_012878113.1">
    <property type="nucleotide sequence ID" value="NC_013530.1"/>
</dbReference>
<reference evidence="6 7" key="2">
    <citation type="journal article" date="2010" name="Stand. Genomic Sci.">
        <title>Complete genome sequence of Xylanimonas cellulosilytica type strain (XIL07).</title>
        <authorList>
            <person name="Foster B."/>
            <person name="Pukall R."/>
            <person name="Abt B."/>
            <person name="Nolan M."/>
            <person name="Glavina Del Rio T."/>
            <person name="Chen F."/>
            <person name="Lucas S."/>
            <person name="Tice H."/>
            <person name="Pitluck S."/>
            <person name="Cheng J.-F."/>
            <person name="Chertkov O."/>
            <person name="Brettin T."/>
            <person name="Han C."/>
            <person name="Detter J.C."/>
            <person name="Bruce D."/>
            <person name="Goodwin L."/>
            <person name="Ivanova N."/>
            <person name="Mavromatis K."/>
            <person name="Pati A."/>
            <person name="Mikhailova N."/>
            <person name="Chen A."/>
            <person name="Palaniappan K."/>
            <person name="Land M."/>
            <person name="Hauser L."/>
            <person name="Chang Y.-J."/>
            <person name="Jeffries C.D."/>
            <person name="Chain P."/>
            <person name="Rohde M."/>
            <person name="Goeker M."/>
            <person name="Bristow J."/>
            <person name="Eisen J.A."/>
            <person name="Markowitz V."/>
            <person name="Hugenholtz P."/>
            <person name="Kyrpides N.C."/>
            <person name="Klenk H.-P."/>
            <person name="Lapidus A."/>
        </authorList>
    </citation>
    <scope>NUCLEOTIDE SEQUENCE [LARGE SCALE GENOMIC DNA]</scope>
    <source>
        <strain evidence="7">DSM 15894 / CECT 5975 / LMG 20990 / XIL07</strain>
    </source>
</reference>
<dbReference type="eggNOG" id="COG1189">
    <property type="taxonomic scope" value="Bacteria"/>
</dbReference>
<dbReference type="PROSITE" id="PS50889">
    <property type="entry name" value="S4"/>
    <property type="match status" value="1"/>
</dbReference>